<evidence type="ECO:0000256" key="1">
    <source>
        <dbReference type="ARBA" id="ARBA00004141"/>
    </source>
</evidence>
<dbReference type="PANTHER" id="PTHR11537">
    <property type="entry name" value="VOLTAGE-GATED POTASSIUM CHANNEL"/>
    <property type="match status" value="1"/>
</dbReference>
<name>A0A852TXD5_9ACTN</name>
<evidence type="ECO:0000256" key="5">
    <source>
        <dbReference type="ARBA" id="ARBA00023065"/>
    </source>
</evidence>
<dbReference type="Proteomes" id="UP000589036">
    <property type="component" value="Unassembled WGS sequence"/>
</dbReference>
<evidence type="ECO:0000256" key="9">
    <source>
        <dbReference type="SAM" id="Phobius"/>
    </source>
</evidence>
<feature type="transmembrane region" description="Helical" evidence="9">
    <location>
        <begin position="46"/>
        <end position="67"/>
    </location>
</feature>
<dbReference type="Gene3D" id="1.10.287.70">
    <property type="match status" value="1"/>
</dbReference>
<dbReference type="AlphaFoldDB" id="A0A852TXD5"/>
<evidence type="ECO:0000256" key="4">
    <source>
        <dbReference type="ARBA" id="ARBA00022989"/>
    </source>
</evidence>
<dbReference type="SUPFAM" id="SSF81324">
    <property type="entry name" value="Voltage-gated potassium channels"/>
    <property type="match status" value="1"/>
</dbReference>
<feature type="transmembrane region" description="Helical" evidence="9">
    <location>
        <begin position="79"/>
        <end position="105"/>
    </location>
</feature>
<dbReference type="InterPro" id="IPR028325">
    <property type="entry name" value="VG_K_chnl"/>
</dbReference>
<evidence type="ECO:0000256" key="6">
    <source>
        <dbReference type="ARBA" id="ARBA00023136"/>
    </source>
</evidence>
<evidence type="ECO:0000256" key="3">
    <source>
        <dbReference type="ARBA" id="ARBA00022692"/>
    </source>
</evidence>
<keyword evidence="3 9" id="KW-0812">Transmembrane</keyword>
<proteinExistence type="predicted"/>
<dbReference type="Pfam" id="PF07885">
    <property type="entry name" value="Ion_trans_2"/>
    <property type="match status" value="1"/>
</dbReference>
<evidence type="ECO:0000256" key="7">
    <source>
        <dbReference type="ARBA" id="ARBA00023303"/>
    </source>
</evidence>
<comment type="subcellular location">
    <subcellularLocation>
        <location evidence="1">Membrane</location>
        <topology evidence="1">Multi-pass membrane protein</topology>
    </subcellularLocation>
</comment>
<keyword evidence="8" id="KW-0175">Coiled coil</keyword>
<dbReference type="Gene3D" id="1.20.5.110">
    <property type="match status" value="1"/>
</dbReference>
<dbReference type="GO" id="GO:0001508">
    <property type="term" value="P:action potential"/>
    <property type="evidence" value="ECO:0007669"/>
    <property type="project" value="TreeGrafter"/>
</dbReference>
<evidence type="ECO:0000256" key="2">
    <source>
        <dbReference type="ARBA" id="ARBA00022448"/>
    </source>
</evidence>
<dbReference type="RefSeq" id="WP_312863098.1">
    <property type="nucleotide sequence ID" value="NZ_BAAAYY010000033.1"/>
</dbReference>
<feature type="transmembrane region" description="Helical" evidence="9">
    <location>
        <begin position="117"/>
        <end position="137"/>
    </location>
</feature>
<evidence type="ECO:0000313" key="11">
    <source>
        <dbReference type="EMBL" id="NYE46704.1"/>
    </source>
</evidence>
<protein>
    <submittedName>
        <fullName evidence="11">Voltage-gated potassium channel</fullName>
    </submittedName>
</protein>
<accession>A0A852TXD5</accession>
<keyword evidence="2" id="KW-0813">Transport</keyword>
<evidence type="ECO:0000256" key="8">
    <source>
        <dbReference type="SAM" id="Coils"/>
    </source>
</evidence>
<gene>
    <name evidence="11" type="ORF">HDA32_001824</name>
</gene>
<dbReference type="EMBL" id="JACCCC010000001">
    <property type="protein sequence ID" value="NYE46704.1"/>
    <property type="molecule type" value="Genomic_DNA"/>
</dbReference>
<evidence type="ECO:0000259" key="10">
    <source>
        <dbReference type="Pfam" id="PF07885"/>
    </source>
</evidence>
<evidence type="ECO:0000313" key="12">
    <source>
        <dbReference type="Proteomes" id="UP000589036"/>
    </source>
</evidence>
<reference evidence="11 12" key="1">
    <citation type="submission" date="2020-07" db="EMBL/GenBank/DDBJ databases">
        <title>Sequencing the genomes of 1000 actinobacteria strains.</title>
        <authorList>
            <person name="Klenk H.-P."/>
        </authorList>
    </citation>
    <scope>NUCLEOTIDE SEQUENCE [LARGE SCALE GENOMIC DNA]</scope>
    <source>
        <strain evidence="11 12">CXB654</strain>
    </source>
</reference>
<organism evidence="11 12">
    <name type="scientific">Spinactinospora alkalitolerans</name>
    <dbReference type="NCBI Taxonomy" id="687207"/>
    <lineage>
        <taxon>Bacteria</taxon>
        <taxon>Bacillati</taxon>
        <taxon>Actinomycetota</taxon>
        <taxon>Actinomycetes</taxon>
        <taxon>Streptosporangiales</taxon>
        <taxon>Nocardiopsidaceae</taxon>
        <taxon>Spinactinospora</taxon>
    </lineage>
</organism>
<feature type="coiled-coil region" evidence="8">
    <location>
        <begin position="207"/>
        <end position="234"/>
    </location>
</feature>
<feature type="domain" description="Potassium channel" evidence="10">
    <location>
        <begin position="127"/>
        <end position="204"/>
    </location>
</feature>
<dbReference type="InterPro" id="IPR013099">
    <property type="entry name" value="K_chnl_dom"/>
</dbReference>
<keyword evidence="12" id="KW-1185">Reference proteome</keyword>
<sequence>MRSEAAFEAWRRRTIVPVSAAALLFLAAYAWPILDPALDRHWEDLCALVLWGSWALFACDYLTRFWLAPRRVAFVRRHLFDLAIVAVPFLRPLVLLQLASVLNIMNRRVSISMRGNVARYAAAASLLVVFCAALAVLDAERGAPEATITTFTDALWWSATTVTTVGYGDMYPVTAMGRLVAIGLFIAGIALLGVVTGTLASWFVERIDASQETAAATQAQVDALTIEVRALRAELRGDVPGTEPERSPPM</sequence>
<keyword evidence="4 9" id="KW-1133">Transmembrane helix</keyword>
<feature type="transmembrane region" description="Helical" evidence="9">
    <location>
        <begin position="179"/>
        <end position="204"/>
    </location>
</feature>
<keyword evidence="6 9" id="KW-0472">Membrane</keyword>
<dbReference type="GO" id="GO:0005249">
    <property type="term" value="F:voltage-gated potassium channel activity"/>
    <property type="evidence" value="ECO:0007669"/>
    <property type="project" value="InterPro"/>
</dbReference>
<comment type="caution">
    <text evidence="11">The sequence shown here is derived from an EMBL/GenBank/DDBJ whole genome shotgun (WGS) entry which is preliminary data.</text>
</comment>
<dbReference type="PRINTS" id="PR00169">
    <property type="entry name" value="KCHANNEL"/>
</dbReference>
<keyword evidence="7 11" id="KW-0407">Ion channel</keyword>
<dbReference type="GO" id="GO:0008076">
    <property type="term" value="C:voltage-gated potassium channel complex"/>
    <property type="evidence" value="ECO:0007669"/>
    <property type="project" value="InterPro"/>
</dbReference>
<keyword evidence="5" id="KW-0406">Ion transport</keyword>
<dbReference type="PANTHER" id="PTHR11537:SF254">
    <property type="entry name" value="POTASSIUM VOLTAGE-GATED CHANNEL PROTEIN SHAB"/>
    <property type="match status" value="1"/>
</dbReference>